<gene>
    <name evidence="1" type="ORF">J437_LFUL013258</name>
</gene>
<name>A0A8K0KEB9_LADFU</name>
<organism evidence="1 2">
    <name type="scientific">Ladona fulva</name>
    <name type="common">Scarce chaser dragonfly</name>
    <name type="synonym">Libellula fulva</name>
    <dbReference type="NCBI Taxonomy" id="123851"/>
    <lineage>
        <taxon>Eukaryota</taxon>
        <taxon>Metazoa</taxon>
        <taxon>Ecdysozoa</taxon>
        <taxon>Arthropoda</taxon>
        <taxon>Hexapoda</taxon>
        <taxon>Insecta</taxon>
        <taxon>Pterygota</taxon>
        <taxon>Palaeoptera</taxon>
        <taxon>Odonata</taxon>
        <taxon>Epiprocta</taxon>
        <taxon>Anisoptera</taxon>
        <taxon>Libelluloidea</taxon>
        <taxon>Libellulidae</taxon>
        <taxon>Ladona</taxon>
    </lineage>
</organism>
<evidence type="ECO:0000313" key="1">
    <source>
        <dbReference type="EMBL" id="KAG8232778.1"/>
    </source>
</evidence>
<dbReference type="PANTHER" id="PTHR46114">
    <property type="entry name" value="APPLE DOMAIN-CONTAINING PROTEIN"/>
    <property type="match status" value="1"/>
</dbReference>
<proteinExistence type="predicted"/>
<reference evidence="1" key="1">
    <citation type="submission" date="2013-04" db="EMBL/GenBank/DDBJ databases">
        <authorList>
            <person name="Qu J."/>
            <person name="Murali S.C."/>
            <person name="Bandaranaike D."/>
            <person name="Bellair M."/>
            <person name="Blankenburg K."/>
            <person name="Chao H."/>
            <person name="Dinh H."/>
            <person name="Doddapaneni H."/>
            <person name="Downs B."/>
            <person name="Dugan-Rocha S."/>
            <person name="Elkadiri S."/>
            <person name="Gnanaolivu R.D."/>
            <person name="Hernandez B."/>
            <person name="Javaid M."/>
            <person name="Jayaseelan J.C."/>
            <person name="Lee S."/>
            <person name="Li M."/>
            <person name="Ming W."/>
            <person name="Munidasa M."/>
            <person name="Muniz J."/>
            <person name="Nguyen L."/>
            <person name="Ongeri F."/>
            <person name="Osuji N."/>
            <person name="Pu L.-L."/>
            <person name="Puazo M."/>
            <person name="Qu C."/>
            <person name="Quiroz J."/>
            <person name="Raj R."/>
            <person name="Weissenberger G."/>
            <person name="Xin Y."/>
            <person name="Zou X."/>
            <person name="Han Y."/>
            <person name="Richards S."/>
            <person name="Worley K."/>
            <person name="Muzny D."/>
            <person name="Gibbs R."/>
        </authorList>
    </citation>
    <scope>NUCLEOTIDE SEQUENCE</scope>
    <source>
        <strain evidence="1">Sampled in the wild</strain>
    </source>
</reference>
<dbReference type="Proteomes" id="UP000792457">
    <property type="component" value="Unassembled WGS sequence"/>
</dbReference>
<dbReference type="PANTHER" id="PTHR46114:SF1">
    <property type="entry name" value="ZAD DOMAIN-CONTAINING PROTEIN"/>
    <property type="match status" value="1"/>
</dbReference>
<accession>A0A8K0KEB9</accession>
<reference evidence="1" key="2">
    <citation type="submission" date="2017-10" db="EMBL/GenBank/DDBJ databases">
        <title>Ladona fulva Genome sequencing and assembly.</title>
        <authorList>
            <person name="Murali S."/>
            <person name="Richards S."/>
            <person name="Bandaranaike D."/>
            <person name="Bellair M."/>
            <person name="Blankenburg K."/>
            <person name="Chao H."/>
            <person name="Dinh H."/>
            <person name="Doddapaneni H."/>
            <person name="Dugan-Rocha S."/>
            <person name="Elkadiri S."/>
            <person name="Gnanaolivu R."/>
            <person name="Hernandez B."/>
            <person name="Skinner E."/>
            <person name="Javaid M."/>
            <person name="Lee S."/>
            <person name="Li M."/>
            <person name="Ming W."/>
            <person name="Munidasa M."/>
            <person name="Muniz J."/>
            <person name="Nguyen L."/>
            <person name="Hughes D."/>
            <person name="Osuji N."/>
            <person name="Pu L.-L."/>
            <person name="Puazo M."/>
            <person name="Qu C."/>
            <person name="Quiroz J."/>
            <person name="Raj R."/>
            <person name="Weissenberger G."/>
            <person name="Xin Y."/>
            <person name="Zou X."/>
            <person name="Han Y."/>
            <person name="Worley K."/>
            <person name="Muzny D."/>
            <person name="Gibbs R."/>
        </authorList>
    </citation>
    <scope>NUCLEOTIDE SEQUENCE</scope>
    <source>
        <strain evidence="1">Sampled in the wild</strain>
    </source>
</reference>
<dbReference type="AlphaFoldDB" id="A0A8K0KEB9"/>
<evidence type="ECO:0000313" key="2">
    <source>
        <dbReference type="Proteomes" id="UP000792457"/>
    </source>
</evidence>
<dbReference type="EMBL" id="KZ308650">
    <property type="protein sequence ID" value="KAG8232778.1"/>
    <property type="molecule type" value="Genomic_DNA"/>
</dbReference>
<sequence>MLDNGNIHASILVGHSVHLKETYDNMKVLLTIIHYEDHNWMSWVCFYDNNKDIPSSPISSVDGTVGLVANTGSENSGPEGWNWFQGTKLSSVTL</sequence>
<keyword evidence="2" id="KW-1185">Reference proteome</keyword>
<dbReference type="OrthoDB" id="8063408at2759"/>
<protein>
    <submittedName>
        <fullName evidence="1">Uncharacterized protein</fullName>
    </submittedName>
</protein>
<comment type="caution">
    <text evidence="1">The sequence shown here is derived from an EMBL/GenBank/DDBJ whole genome shotgun (WGS) entry which is preliminary data.</text>
</comment>